<dbReference type="Pfam" id="PF12741">
    <property type="entry name" value="SusD-like"/>
    <property type="match status" value="1"/>
</dbReference>
<dbReference type="Proteomes" id="UP000215002">
    <property type="component" value="Chromosome"/>
</dbReference>
<evidence type="ECO:0000256" key="1">
    <source>
        <dbReference type="SAM" id="SignalP"/>
    </source>
</evidence>
<dbReference type="Gene3D" id="1.25.40.390">
    <property type="match status" value="1"/>
</dbReference>
<keyword evidence="3" id="KW-1185">Reference proteome</keyword>
<dbReference type="InterPro" id="IPR011990">
    <property type="entry name" value="TPR-like_helical_dom_sf"/>
</dbReference>
<feature type="signal peptide" evidence="1">
    <location>
        <begin position="1"/>
        <end position="26"/>
    </location>
</feature>
<protein>
    <submittedName>
        <fullName evidence="2">Susd and RagB outer membrane lipoprotein</fullName>
    </submittedName>
</protein>
<dbReference type="RefSeq" id="WP_094569228.1">
    <property type="nucleotide sequence ID" value="NZ_CP022743.1"/>
</dbReference>
<reference evidence="2 3" key="1">
    <citation type="submission" date="2017-08" db="EMBL/GenBank/DDBJ databases">
        <title>Complete genome sequence of Mucilaginibacter sp. strain BJC16-A31.</title>
        <authorList>
            <consortium name="Henan University of Science and Technology"/>
            <person name="You X."/>
        </authorList>
    </citation>
    <scope>NUCLEOTIDE SEQUENCE [LARGE SCALE GENOMIC DNA]</scope>
    <source>
        <strain evidence="2 3">BJC16-A31</strain>
    </source>
</reference>
<proteinExistence type="predicted"/>
<feature type="chain" id="PRO_5012488451" evidence="1">
    <location>
        <begin position="27"/>
        <end position="534"/>
    </location>
</feature>
<dbReference type="SUPFAM" id="SSF48452">
    <property type="entry name" value="TPR-like"/>
    <property type="match status" value="1"/>
</dbReference>
<name>A0A223NS67_9SPHI</name>
<gene>
    <name evidence="2" type="ORF">MuYL_0766</name>
</gene>
<evidence type="ECO:0000313" key="2">
    <source>
        <dbReference type="EMBL" id="ASU32666.1"/>
    </source>
</evidence>
<evidence type="ECO:0000313" key="3">
    <source>
        <dbReference type="Proteomes" id="UP000215002"/>
    </source>
</evidence>
<keyword evidence="1" id="KW-0732">Signal</keyword>
<organism evidence="2 3">
    <name type="scientific">Mucilaginibacter xinganensis</name>
    <dbReference type="NCBI Taxonomy" id="1234841"/>
    <lineage>
        <taxon>Bacteria</taxon>
        <taxon>Pseudomonadati</taxon>
        <taxon>Bacteroidota</taxon>
        <taxon>Sphingobacteriia</taxon>
        <taxon>Sphingobacteriales</taxon>
        <taxon>Sphingobacteriaceae</taxon>
        <taxon>Mucilaginibacter</taxon>
    </lineage>
</organism>
<dbReference type="EMBL" id="CP022743">
    <property type="protein sequence ID" value="ASU32666.1"/>
    <property type="molecule type" value="Genomic_DNA"/>
</dbReference>
<dbReference type="AlphaFoldDB" id="A0A223NS67"/>
<dbReference type="OrthoDB" id="9766256at2"/>
<sequence>MKTKYLNKKFGVALALLGLGFTLTQSSCTKNFEKYNTNKYNATDSLLKIDGEGYGSFLIPMQLGVVNSTNYNFQVQQNLNADIYSGFMMSGDPFNGGVNNTNYGLVSGWNTAAFDLAYPSIMSNWQSVYKKAATAAPDFLAVAYILKVEGMHRLTDIYGPIPYVQFGKGGLSTPYDSQQAVYNEFFKELDIAIASLKTYVAAHPGATPMAAYDLIYGGDYTKWIKFANSLKLRLAMRISMVDPTTAKTQAEAAMNDAGGLITTNADNAYVKAANGVTFTNPLWSVDYEYTDINLGAPMECYLKGFNDPRLPAYFLVNKNGEYRGIRNGVPISSTSQYADASNFNLTNTSPIRFMAASEIYFLKAEAALRGWNAGGTAQSLYEQGINTSFDQSAVSSSTYLNDAKSTEAPYVDLSSATNNVPAGSPYLSKITVKWDEADTYQHKLERIITQKWLGLWPDGEEAWAEFRRTNYPVLMPVVVNNSQGTISTTGFIRRLPFSANEYRDNKDEVTKALSLLNGPDNGGTRLWWDLATKN</sequence>
<dbReference type="InterPro" id="IPR024302">
    <property type="entry name" value="SusD-like"/>
</dbReference>
<dbReference type="KEGG" id="muc:MuYL_0766"/>
<accession>A0A223NS67</accession>
<keyword evidence="2" id="KW-0449">Lipoprotein</keyword>